<comment type="caution">
    <text evidence="1">The sequence shown here is derived from an EMBL/GenBank/DDBJ whole genome shotgun (WGS) entry which is preliminary data.</text>
</comment>
<dbReference type="InterPro" id="IPR023375">
    <property type="entry name" value="ADC_dom_sf"/>
</dbReference>
<organism evidence="1 2">
    <name type="scientific">Nocardia mexicana</name>
    <dbReference type="NCBI Taxonomy" id="279262"/>
    <lineage>
        <taxon>Bacteria</taxon>
        <taxon>Bacillati</taxon>
        <taxon>Actinomycetota</taxon>
        <taxon>Actinomycetes</taxon>
        <taxon>Mycobacteriales</taxon>
        <taxon>Nocardiaceae</taxon>
        <taxon>Nocardia</taxon>
    </lineage>
</organism>
<name>A0A370GZ04_9NOCA</name>
<dbReference type="SUPFAM" id="SSF160104">
    <property type="entry name" value="Acetoacetate decarboxylase-like"/>
    <property type="match status" value="1"/>
</dbReference>
<keyword evidence="2" id="KW-1185">Reference proteome</keyword>
<dbReference type="Pfam" id="PF06314">
    <property type="entry name" value="ADC"/>
    <property type="match status" value="1"/>
</dbReference>
<protein>
    <submittedName>
        <fullName evidence="1">Acetoacetate decarboxylase</fullName>
    </submittedName>
</protein>
<gene>
    <name evidence="1" type="ORF">DFR68_10938</name>
</gene>
<accession>A0A370GZ04</accession>
<sequence>MAQVHSILGEQIRVPVEVRSAEACSSLFPVDPAAARGLLAGTGLEPVRFAGRALCALAFMRHLDTDLGPYHEFAFSLLAQVPGRRRSTGAYIRWLPVNQSFTCAVGRELWGFPKEMADIRIVPKGRGKRCEVRLDDRLVVALDSGGGIPAPAGLGGASMQTYTHRDGVLRATPWVMNPAHVRMRLGGTRIELGDHPVADEMRGLGLPARALFTSHIGLLRMAFEDATEIR</sequence>
<reference evidence="1 2" key="1">
    <citation type="submission" date="2018-07" db="EMBL/GenBank/DDBJ databases">
        <title>Genomic Encyclopedia of Type Strains, Phase IV (KMG-IV): sequencing the most valuable type-strain genomes for metagenomic binning, comparative biology and taxonomic classification.</title>
        <authorList>
            <person name="Goeker M."/>
        </authorList>
    </citation>
    <scope>NUCLEOTIDE SEQUENCE [LARGE SCALE GENOMIC DNA]</scope>
    <source>
        <strain evidence="1 2">DSM 44952</strain>
    </source>
</reference>
<dbReference type="OrthoDB" id="1633687at2"/>
<dbReference type="AlphaFoldDB" id="A0A370GZ04"/>
<dbReference type="GO" id="GO:0016829">
    <property type="term" value="F:lyase activity"/>
    <property type="evidence" value="ECO:0007669"/>
    <property type="project" value="InterPro"/>
</dbReference>
<dbReference type="InterPro" id="IPR010451">
    <property type="entry name" value="Acetoacetate_decarboxylase"/>
</dbReference>
<dbReference type="STRING" id="1210089.GCA_001613165_06751"/>
<evidence type="ECO:0000313" key="2">
    <source>
        <dbReference type="Proteomes" id="UP000255355"/>
    </source>
</evidence>
<dbReference type="Gene3D" id="2.40.400.10">
    <property type="entry name" value="Acetoacetate decarboxylase-like"/>
    <property type="match status" value="1"/>
</dbReference>
<proteinExistence type="predicted"/>
<evidence type="ECO:0000313" key="1">
    <source>
        <dbReference type="EMBL" id="RDI47043.1"/>
    </source>
</evidence>
<dbReference type="EMBL" id="QQAZ01000009">
    <property type="protein sequence ID" value="RDI47043.1"/>
    <property type="molecule type" value="Genomic_DNA"/>
</dbReference>
<dbReference type="Proteomes" id="UP000255355">
    <property type="component" value="Unassembled WGS sequence"/>
</dbReference>